<dbReference type="EC" id="2.4.-.-" evidence="2"/>
<dbReference type="Pfam" id="PF13692">
    <property type="entry name" value="Glyco_trans_1_4"/>
    <property type="match status" value="1"/>
</dbReference>
<evidence type="ECO:0000259" key="1">
    <source>
        <dbReference type="Pfam" id="PF13439"/>
    </source>
</evidence>
<dbReference type="Proteomes" id="UP001166571">
    <property type="component" value="Unassembled WGS sequence"/>
</dbReference>
<feature type="domain" description="Glycosyltransferase subfamily 4-like N-terminal" evidence="1">
    <location>
        <begin position="15"/>
        <end position="178"/>
    </location>
</feature>
<dbReference type="SUPFAM" id="SSF53756">
    <property type="entry name" value="UDP-Glycosyltransferase/glycogen phosphorylase"/>
    <property type="match status" value="1"/>
</dbReference>
<organism evidence="2 3">
    <name type="scientific">Sphingopyxis jiangsuensis</name>
    <dbReference type="NCBI Taxonomy" id="2871171"/>
    <lineage>
        <taxon>Bacteria</taxon>
        <taxon>Pseudomonadati</taxon>
        <taxon>Pseudomonadota</taxon>
        <taxon>Alphaproteobacteria</taxon>
        <taxon>Sphingomonadales</taxon>
        <taxon>Sphingomonadaceae</taxon>
        <taxon>Sphingopyxis</taxon>
    </lineage>
</organism>
<evidence type="ECO:0000313" key="3">
    <source>
        <dbReference type="Proteomes" id="UP001166571"/>
    </source>
</evidence>
<reference evidence="2" key="1">
    <citation type="submission" date="2021-08" db="EMBL/GenBank/DDBJ databases">
        <title>Sphingopyxis panaciterrulae sp. nov., isolated from the surface water of the Yellow Sea.</title>
        <authorList>
            <person name="Gao Z."/>
            <person name="Zhang D."/>
            <person name="Zhang A."/>
        </authorList>
    </citation>
    <scope>NUCLEOTIDE SEQUENCE</scope>
    <source>
        <strain evidence="2">XHP0097</strain>
    </source>
</reference>
<protein>
    <submittedName>
        <fullName evidence="2">Glycosyltransferase</fullName>
        <ecNumber evidence="2">2.4.-.-</ecNumber>
    </submittedName>
</protein>
<name>A0ABS7MB95_9SPHN</name>
<dbReference type="PANTHER" id="PTHR12526">
    <property type="entry name" value="GLYCOSYLTRANSFERASE"/>
    <property type="match status" value="1"/>
</dbReference>
<comment type="caution">
    <text evidence="2">The sequence shown here is derived from an EMBL/GenBank/DDBJ whole genome shotgun (WGS) entry which is preliminary data.</text>
</comment>
<dbReference type="EMBL" id="JAILXK010000001">
    <property type="protein sequence ID" value="MBY4636078.1"/>
    <property type="molecule type" value="Genomic_DNA"/>
</dbReference>
<dbReference type="GO" id="GO:0016757">
    <property type="term" value="F:glycosyltransferase activity"/>
    <property type="evidence" value="ECO:0007669"/>
    <property type="project" value="UniProtKB-KW"/>
</dbReference>
<dbReference type="PANTHER" id="PTHR12526:SF630">
    <property type="entry name" value="GLYCOSYLTRANSFERASE"/>
    <property type="match status" value="1"/>
</dbReference>
<evidence type="ECO:0000313" key="2">
    <source>
        <dbReference type="EMBL" id="MBY4636078.1"/>
    </source>
</evidence>
<dbReference type="Gene3D" id="3.40.50.2000">
    <property type="entry name" value="Glycogen Phosphorylase B"/>
    <property type="match status" value="2"/>
</dbReference>
<keyword evidence="3" id="KW-1185">Reference proteome</keyword>
<keyword evidence="2" id="KW-0328">Glycosyltransferase</keyword>
<gene>
    <name evidence="2" type="ORF">K5P26_02865</name>
</gene>
<keyword evidence="2" id="KW-0808">Transferase</keyword>
<proteinExistence type="predicted"/>
<dbReference type="Pfam" id="PF13439">
    <property type="entry name" value="Glyco_transf_4"/>
    <property type="match status" value="1"/>
</dbReference>
<sequence>MSGHVLHIITGLGTGGAERSLFNLVTSNLDNRFTHDVVSLAGMGHYGPILLERGISVEAFGMKGAVGLPAALFGVRRVVRRTRPDIVQGWMPHGNVIASMAASMAGRRVGLAWNVRQSLYDLRAEKRATRWMIRGLKAKSARPDAIIYNSNQARAHHEAMGFSARRGIVIPNGFDTERWKPDARCRAALRTKLGIGDDVPLAGFVGRFHALKDVPTFMAACAIAMVENPQLHVVMIGDGLTRNTIALQPHFADLPAQRFFALGPRDDIEAILPGMDFFCLSSVSEAFPNVIGEAMASGLPCVATDVGDCARLLDGNGRIVPRGDAAEMAVAITDLARMSVARRAEIGKAARARIEASYSLRATVAAYMQLYDSMMKREV</sequence>
<accession>A0ABS7MB95</accession>
<dbReference type="RefSeq" id="WP_201926597.1">
    <property type="nucleotide sequence ID" value="NZ_JAERPO010000001.1"/>
</dbReference>
<dbReference type="InterPro" id="IPR028098">
    <property type="entry name" value="Glyco_trans_4-like_N"/>
</dbReference>